<gene>
    <name evidence="4" type="ORF">Pla52n_57450</name>
</gene>
<feature type="compositionally biased region" description="Low complexity" evidence="2">
    <location>
        <begin position="10"/>
        <end position="24"/>
    </location>
</feature>
<feature type="region of interest" description="Disordered" evidence="2">
    <location>
        <begin position="1"/>
        <end position="46"/>
    </location>
</feature>
<dbReference type="PROSITE" id="PS50889">
    <property type="entry name" value="S4"/>
    <property type="match status" value="1"/>
</dbReference>
<dbReference type="InterPro" id="IPR002942">
    <property type="entry name" value="S4_RNA-bd"/>
</dbReference>
<dbReference type="SUPFAM" id="SSF55174">
    <property type="entry name" value="Alpha-L RNA-binding motif"/>
    <property type="match status" value="1"/>
</dbReference>
<keyword evidence="5" id="KW-1185">Reference proteome</keyword>
<dbReference type="SMART" id="SM00363">
    <property type="entry name" value="S4"/>
    <property type="match status" value="1"/>
</dbReference>
<dbReference type="RefSeq" id="WP_197454990.1">
    <property type="nucleotide sequence ID" value="NZ_CP151726.1"/>
</dbReference>
<comment type="caution">
    <text evidence="4">The sequence shown here is derived from an EMBL/GenBank/DDBJ whole genome shotgun (WGS) entry which is preliminary data.</text>
</comment>
<reference evidence="4 5" key="1">
    <citation type="submission" date="2019-02" db="EMBL/GenBank/DDBJ databases">
        <title>Deep-cultivation of Planctomycetes and their phenomic and genomic characterization uncovers novel biology.</title>
        <authorList>
            <person name="Wiegand S."/>
            <person name="Jogler M."/>
            <person name="Boedeker C."/>
            <person name="Pinto D."/>
            <person name="Vollmers J."/>
            <person name="Rivas-Marin E."/>
            <person name="Kohn T."/>
            <person name="Peeters S.H."/>
            <person name="Heuer A."/>
            <person name="Rast P."/>
            <person name="Oberbeckmann S."/>
            <person name="Bunk B."/>
            <person name="Jeske O."/>
            <person name="Meyerdierks A."/>
            <person name="Storesund J.E."/>
            <person name="Kallscheuer N."/>
            <person name="Luecker S."/>
            <person name="Lage O.M."/>
            <person name="Pohl T."/>
            <person name="Merkel B.J."/>
            <person name="Hornburger P."/>
            <person name="Mueller R.-W."/>
            <person name="Bruemmer F."/>
            <person name="Labrenz M."/>
            <person name="Spormann A.M."/>
            <person name="Op Den Camp H."/>
            <person name="Overmann J."/>
            <person name="Amann R."/>
            <person name="Jetten M.S.M."/>
            <person name="Mascher T."/>
            <person name="Medema M.H."/>
            <person name="Devos D.P."/>
            <person name="Kaster A.-K."/>
            <person name="Ovreas L."/>
            <person name="Rohde M."/>
            <person name="Galperin M.Y."/>
            <person name="Jogler C."/>
        </authorList>
    </citation>
    <scope>NUCLEOTIDE SEQUENCE [LARGE SCALE GENOMIC DNA]</scope>
    <source>
        <strain evidence="4 5">Pla52n</strain>
    </source>
</reference>
<accession>A0A5C6A3J8</accession>
<dbReference type="GO" id="GO:0003723">
    <property type="term" value="F:RNA binding"/>
    <property type="evidence" value="ECO:0007669"/>
    <property type="project" value="UniProtKB-KW"/>
</dbReference>
<name>A0A5C6A3J8_9BACT</name>
<dbReference type="EMBL" id="SJPN01000008">
    <property type="protein sequence ID" value="TWT93917.1"/>
    <property type="molecule type" value="Genomic_DNA"/>
</dbReference>
<dbReference type="CDD" id="cd00165">
    <property type="entry name" value="S4"/>
    <property type="match status" value="1"/>
</dbReference>
<proteinExistence type="predicted"/>
<keyword evidence="1" id="KW-0694">RNA-binding</keyword>
<evidence type="ECO:0000313" key="4">
    <source>
        <dbReference type="EMBL" id="TWT93917.1"/>
    </source>
</evidence>
<evidence type="ECO:0000313" key="5">
    <source>
        <dbReference type="Proteomes" id="UP000320176"/>
    </source>
</evidence>
<sequence length="109" mass="11909">MTANDNNTASDLNSNPDSDSDGLLAESAAPTQQSNHSEHTDQPLPVMRLDDFLKRCGMAGTGGQAKYWIQAGDVRLNGEVETRRRKQLALGDVIECLGETFTLGPEHFY</sequence>
<feature type="domain" description="RNA-binding S4" evidence="3">
    <location>
        <begin position="47"/>
        <end position="107"/>
    </location>
</feature>
<dbReference type="Gene3D" id="3.10.290.10">
    <property type="entry name" value="RNA-binding S4 domain"/>
    <property type="match status" value="1"/>
</dbReference>
<evidence type="ECO:0000259" key="3">
    <source>
        <dbReference type="SMART" id="SM00363"/>
    </source>
</evidence>
<organism evidence="4 5">
    <name type="scientific">Stieleria varia</name>
    <dbReference type="NCBI Taxonomy" id="2528005"/>
    <lineage>
        <taxon>Bacteria</taxon>
        <taxon>Pseudomonadati</taxon>
        <taxon>Planctomycetota</taxon>
        <taxon>Planctomycetia</taxon>
        <taxon>Pirellulales</taxon>
        <taxon>Pirellulaceae</taxon>
        <taxon>Stieleria</taxon>
    </lineage>
</organism>
<protein>
    <submittedName>
        <fullName evidence="4">Ribosome-associated protein</fullName>
    </submittedName>
</protein>
<dbReference type="Proteomes" id="UP000320176">
    <property type="component" value="Unassembled WGS sequence"/>
</dbReference>
<dbReference type="Pfam" id="PF13275">
    <property type="entry name" value="S4_2"/>
    <property type="match status" value="1"/>
</dbReference>
<evidence type="ECO:0000256" key="2">
    <source>
        <dbReference type="SAM" id="MobiDB-lite"/>
    </source>
</evidence>
<dbReference type="InterPro" id="IPR036986">
    <property type="entry name" value="S4_RNA-bd_sf"/>
</dbReference>
<dbReference type="AlphaFoldDB" id="A0A5C6A3J8"/>
<evidence type="ECO:0000256" key="1">
    <source>
        <dbReference type="PROSITE-ProRule" id="PRU00182"/>
    </source>
</evidence>